<comment type="similarity">
    <text evidence="2">Belongs to the EccE family.</text>
</comment>
<evidence type="ECO:0000259" key="9">
    <source>
        <dbReference type="Pfam" id="PF11203"/>
    </source>
</evidence>
<evidence type="ECO:0000256" key="5">
    <source>
        <dbReference type="ARBA" id="ARBA00022989"/>
    </source>
</evidence>
<proteinExistence type="inferred from homology"/>
<dbReference type="EMBL" id="BLKW01000002">
    <property type="protein sequence ID" value="GFG74016.1"/>
    <property type="molecule type" value="Genomic_DNA"/>
</dbReference>
<evidence type="ECO:0000313" key="11">
    <source>
        <dbReference type="Proteomes" id="UP000465361"/>
    </source>
</evidence>
<dbReference type="NCBIfam" id="TIGR03923">
    <property type="entry name" value="T7SS_EccE"/>
    <property type="match status" value="1"/>
</dbReference>
<dbReference type="Proteomes" id="UP000465361">
    <property type="component" value="Unassembled WGS sequence"/>
</dbReference>
<keyword evidence="5 8" id="KW-1133">Transmembrane helix</keyword>
<evidence type="ECO:0000256" key="1">
    <source>
        <dbReference type="ARBA" id="ARBA00004236"/>
    </source>
</evidence>
<feature type="domain" description="Type VII secretion system protein EccE" evidence="9">
    <location>
        <begin position="139"/>
        <end position="224"/>
    </location>
</feature>
<dbReference type="Pfam" id="PF11203">
    <property type="entry name" value="EccE"/>
    <property type="match status" value="1"/>
</dbReference>
<dbReference type="InterPro" id="IPR050051">
    <property type="entry name" value="EccE_dom"/>
</dbReference>
<keyword evidence="6 8" id="KW-0472">Membrane</keyword>
<evidence type="ECO:0000256" key="2">
    <source>
        <dbReference type="ARBA" id="ARBA00007759"/>
    </source>
</evidence>
<comment type="caution">
    <text evidence="10">The sequence shown here is derived from an EMBL/GenBank/DDBJ whole genome shotgun (WGS) entry which is preliminary data.</text>
</comment>
<dbReference type="InterPro" id="IPR021368">
    <property type="entry name" value="T7SS_EccE"/>
</dbReference>
<evidence type="ECO:0000256" key="6">
    <source>
        <dbReference type="ARBA" id="ARBA00023136"/>
    </source>
</evidence>
<dbReference type="AlphaFoldDB" id="A0A7I9XW65"/>
<keyword evidence="4 8" id="KW-0812">Transmembrane</keyword>
<evidence type="ECO:0000256" key="8">
    <source>
        <dbReference type="SAM" id="Phobius"/>
    </source>
</evidence>
<name>A0A7I9XW65_9MYCO</name>
<reference evidence="10 11" key="1">
    <citation type="journal article" date="2019" name="Emerg. Microbes Infect.">
        <title>Comprehensive subspecies identification of 175 nontuberculous mycobacteria species based on 7547 genomic profiles.</title>
        <authorList>
            <person name="Matsumoto Y."/>
            <person name="Kinjo T."/>
            <person name="Motooka D."/>
            <person name="Nabeya D."/>
            <person name="Jung N."/>
            <person name="Uechi K."/>
            <person name="Horii T."/>
            <person name="Iida T."/>
            <person name="Fujita J."/>
            <person name="Nakamura S."/>
        </authorList>
    </citation>
    <scope>NUCLEOTIDE SEQUENCE [LARGE SCALE GENOMIC DNA]</scope>
    <source>
        <strain evidence="10 11">JCM 17322</strain>
    </source>
</reference>
<evidence type="ECO:0000313" key="10">
    <source>
        <dbReference type="EMBL" id="GFG74016.1"/>
    </source>
</evidence>
<comment type="subcellular location">
    <subcellularLocation>
        <location evidence="1">Cell membrane</location>
    </subcellularLocation>
</comment>
<evidence type="ECO:0000256" key="7">
    <source>
        <dbReference type="SAM" id="MobiDB-lite"/>
    </source>
</evidence>
<feature type="transmembrane region" description="Helical" evidence="8">
    <location>
        <begin position="39"/>
        <end position="58"/>
    </location>
</feature>
<evidence type="ECO:0000256" key="3">
    <source>
        <dbReference type="ARBA" id="ARBA00022475"/>
    </source>
</evidence>
<feature type="region of interest" description="Disordered" evidence="7">
    <location>
        <begin position="320"/>
        <end position="341"/>
    </location>
</feature>
<gene>
    <name evidence="10" type="ORF">MBOT_13810</name>
</gene>
<keyword evidence="11" id="KW-1185">Reference proteome</keyword>
<accession>A0A7I9XW65</accession>
<dbReference type="RefSeq" id="WP_163755448.1">
    <property type="nucleotide sequence ID" value="NZ_BLKW01000002.1"/>
</dbReference>
<protein>
    <submittedName>
        <fullName evidence="10">Type VII secretion protein EccE</fullName>
    </submittedName>
</protein>
<dbReference type="GO" id="GO:0005886">
    <property type="term" value="C:plasma membrane"/>
    <property type="evidence" value="ECO:0007669"/>
    <property type="project" value="UniProtKB-SubCell"/>
</dbReference>
<sequence length="341" mass="37004">MSLHHSTIVWPGAARSAVALLVLVPAAMAYPWQSMREQVVLGIAVVAVILLFGWWRGLHVTTILRRRFAMLQLKNGNRPRRRTGADVRTTALLQIAPPLTGPDLLPLPLIARYLNRYGIRADTIRITSRDTAAETETPRRTSWIGLTLSAVDNLAALQARSPRIPLRETADVAARRLADHLRELGWEAGLVAADDIPPLFSPTARETWRAVQEGSTDYVAAYQVSVDADLPSTLAAIRSHPARETWTVLEIGADGPRRTLAAACAFRTDAPPHSAPPGVSPQRGNHKAALTVLHPLSAQRLGGHARPPDGLLERLPWPSAAPAPVMVPSRHRAAGQIRAPA</sequence>
<keyword evidence="3" id="KW-1003">Cell membrane</keyword>
<organism evidence="10 11">
    <name type="scientific">Mycobacterium botniense</name>
    <dbReference type="NCBI Taxonomy" id="84962"/>
    <lineage>
        <taxon>Bacteria</taxon>
        <taxon>Bacillati</taxon>
        <taxon>Actinomycetota</taxon>
        <taxon>Actinomycetes</taxon>
        <taxon>Mycobacteriales</taxon>
        <taxon>Mycobacteriaceae</taxon>
        <taxon>Mycobacterium</taxon>
    </lineage>
</organism>
<evidence type="ECO:0000256" key="4">
    <source>
        <dbReference type="ARBA" id="ARBA00022692"/>
    </source>
</evidence>